<reference evidence="1 2" key="1">
    <citation type="journal article" date="2020" name="Phytopathology">
        <title>Genome Sequence Resources of Colletotrichum truncatum, C. plurivorum, C. musicola, and C. sojae: Four Species Pathogenic to Soybean (Glycine max).</title>
        <authorList>
            <person name="Rogerio F."/>
            <person name="Boufleur T.R."/>
            <person name="Ciampi-Guillardi M."/>
            <person name="Sukno S.A."/>
            <person name="Thon M.R."/>
            <person name="Massola Junior N.S."/>
            <person name="Baroncelli R."/>
        </authorList>
    </citation>
    <scope>NUCLEOTIDE SEQUENCE [LARGE SCALE GENOMIC DNA]</scope>
    <source>
        <strain evidence="1 2">CMES1059</strain>
    </source>
</reference>
<evidence type="ECO:0000313" key="1">
    <source>
        <dbReference type="EMBL" id="KAL0941642.1"/>
    </source>
</evidence>
<dbReference type="Proteomes" id="UP000805649">
    <property type="component" value="Unassembled WGS sequence"/>
</dbReference>
<name>A0ACC3ZC03_COLTU</name>
<sequence length="801" mass="89684">MAELPSYQDAISRLDWLELVAPYVQCKDFANLCSVNRRFYATFAPRLWSDPLVTVRRLGLDPSDDLEWYLTFAFDRTKRLRESTRALVNTLDFRDFAKDTAHFSSDNSTRTLPESLRWLPRIFPDLRSVLLDGHAEADPAFLIASPPSEVVAAPPDHHHHHQQHLLVLSMAHCETQLPSAFFTSYKLQRLTYLDVSGLPGSLQPLLVAAHGRRHLAHLKVLKVGRREINDGLAMQLFQTFKGALWSLDMSGNNITDAILDSFAALCFNSPSLRSHSRFMTEGKLTFDGHGNDSHGRFMSIQESEWSATFSHPERYFVDAPIYSADATRDLQEYEAVRANGKTPLRRDTVDHVKAAVAGSMDRRAPAWSDVPHLDVCNAPAGITHLHLSDTQITSAGVDRLVRISQGQLEEFSCDGSLFQPVQCSDLKHQLPWLKSVRLYGVMGCAHVFRPVLSSNLRVLRIHHSLVTQIPTLETDGLSTMARLWIAETVIRDRSEMAFPQAFEPDMNPRLTSLTLRNIPRRSAGPLIQKILRFLKLMGIQEHAIREASQSTSRRSPALLHGLRHLRLEFEADPIEDPAGFSVADDLDAEGLMSMGEGEGFSFFGNEQSQPRSQNPPKKQAEGREAVVTHLADLSTGRLNRFPYDEIEGDYMGYRDTWSGQPFDRKVWIGPGVLGPSHAINEYMKLVTNSSLRTRVGPATPAHIKAGVPVGALLFHAAWDAMIMPSELKPPTTVELHGMRDVLEAVKTFRLESRAGHEAAKKAAVGGTSRPGGPPQHGFWSGRLEVFAQQSMAHYRTPNYWR</sequence>
<evidence type="ECO:0000313" key="2">
    <source>
        <dbReference type="Proteomes" id="UP000805649"/>
    </source>
</evidence>
<proteinExistence type="predicted"/>
<protein>
    <submittedName>
        <fullName evidence="1">Uncharacterized protein</fullName>
    </submittedName>
</protein>
<comment type="caution">
    <text evidence="1">The sequence shown here is derived from an EMBL/GenBank/DDBJ whole genome shotgun (WGS) entry which is preliminary data.</text>
</comment>
<gene>
    <name evidence="1" type="ORF">CTRU02_204404</name>
</gene>
<dbReference type="EMBL" id="VUJX02000002">
    <property type="protein sequence ID" value="KAL0941642.1"/>
    <property type="molecule type" value="Genomic_DNA"/>
</dbReference>
<accession>A0ACC3ZC03</accession>
<keyword evidence="2" id="KW-1185">Reference proteome</keyword>
<organism evidence="1 2">
    <name type="scientific">Colletotrichum truncatum</name>
    <name type="common">Anthracnose fungus</name>
    <name type="synonym">Colletotrichum capsici</name>
    <dbReference type="NCBI Taxonomy" id="5467"/>
    <lineage>
        <taxon>Eukaryota</taxon>
        <taxon>Fungi</taxon>
        <taxon>Dikarya</taxon>
        <taxon>Ascomycota</taxon>
        <taxon>Pezizomycotina</taxon>
        <taxon>Sordariomycetes</taxon>
        <taxon>Hypocreomycetidae</taxon>
        <taxon>Glomerellales</taxon>
        <taxon>Glomerellaceae</taxon>
        <taxon>Colletotrichum</taxon>
        <taxon>Colletotrichum truncatum species complex</taxon>
    </lineage>
</organism>